<dbReference type="EMBL" id="LWDX02048828">
    <property type="protein sequence ID" value="OEL21097.1"/>
    <property type="molecule type" value="Genomic_DNA"/>
</dbReference>
<gene>
    <name evidence="3" type="ORF">BAE44_0017884</name>
</gene>
<feature type="chain" id="PRO_5009187818" description="Fasciclin-like arabinogalactan protein 21" evidence="2">
    <location>
        <begin position="26"/>
        <end position="477"/>
    </location>
</feature>
<keyword evidence="4" id="KW-1185">Reference proteome</keyword>
<dbReference type="PANTHER" id="PTHR33985:SF2">
    <property type="entry name" value="EXPRESSED PROTEIN"/>
    <property type="match status" value="1"/>
</dbReference>
<protein>
    <recommendedName>
        <fullName evidence="5">Fasciclin-like arabinogalactan protein 21</fullName>
    </recommendedName>
</protein>
<organism evidence="3 4">
    <name type="scientific">Dichanthelium oligosanthes</name>
    <dbReference type="NCBI Taxonomy" id="888268"/>
    <lineage>
        <taxon>Eukaryota</taxon>
        <taxon>Viridiplantae</taxon>
        <taxon>Streptophyta</taxon>
        <taxon>Embryophyta</taxon>
        <taxon>Tracheophyta</taxon>
        <taxon>Spermatophyta</taxon>
        <taxon>Magnoliopsida</taxon>
        <taxon>Liliopsida</taxon>
        <taxon>Poales</taxon>
        <taxon>Poaceae</taxon>
        <taxon>PACMAD clade</taxon>
        <taxon>Panicoideae</taxon>
        <taxon>Panicodae</taxon>
        <taxon>Paniceae</taxon>
        <taxon>Dichantheliinae</taxon>
        <taxon>Dichanthelium</taxon>
    </lineage>
</organism>
<reference evidence="3 4" key="1">
    <citation type="submission" date="2016-09" db="EMBL/GenBank/DDBJ databases">
        <title>The draft genome of Dichanthelium oligosanthes: A C3 panicoid grass species.</title>
        <authorList>
            <person name="Studer A.J."/>
            <person name="Schnable J.C."/>
            <person name="Brutnell T.P."/>
        </authorList>
    </citation>
    <scope>NUCLEOTIDE SEQUENCE [LARGE SCALE GENOMIC DNA]</scope>
    <source>
        <strain evidence="4">cv. Kellogg 1175</strain>
        <tissue evidence="3">Leaf</tissue>
    </source>
</reference>
<evidence type="ECO:0000313" key="3">
    <source>
        <dbReference type="EMBL" id="OEL21097.1"/>
    </source>
</evidence>
<dbReference type="Proteomes" id="UP000095767">
    <property type="component" value="Unassembled WGS sequence"/>
</dbReference>
<evidence type="ECO:0000256" key="1">
    <source>
        <dbReference type="SAM" id="MobiDB-lite"/>
    </source>
</evidence>
<evidence type="ECO:0000313" key="4">
    <source>
        <dbReference type="Proteomes" id="UP000095767"/>
    </source>
</evidence>
<evidence type="ECO:0000256" key="2">
    <source>
        <dbReference type="SAM" id="SignalP"/>
    </source>
</evidence>
<dbReference type="OrthoDB" id="765989at2759"/>
<keyword evidence="2" id="KW-0732">Signal</keyword>
<proteinExistence type="predicted"/>
<dbReference type="AlphaFoldDB" id="A0A1E5V7S0"/>
<accession>A0A1E5V7S0</accession>
<feature type="region of interest" description="Disordered" evidence="1">
    <location>
        <begin position="102"/>
        <end position="162"/>
    </location>
</feature>
<evidence type="ECO:0008006" key="5">
    <source>
        <dbReference type="Google" id="ProtNLM"/>
    </source>
</evidence>
<name>A0A1E5V7S0_9POAL</name>
<comment type="caution">
    <text evidence="3">The sequence shown here is derived from an EMBL/GenBank/DDBJ whole genome shotgun (WGS) entry which is preliminary data.</text>
</comment>
<feature type="signal peptide" evidence="2">
    <location>
        <begin position="1"/>
        <end position="25"/>
    </location>
</feature>
<dbReference type="PANTHER" id="PTHR33985">
    <property type="entry name" value="OS02G0491300 PROTEIN-RELATED"/>
    <property type="match status" value="1"/>
</dbReference>
<dbReference type="InterPro" id="IPR052806">
    <property type="entry name" value="Fasciclin-like_AGP"/>
</dbReference>
<feature type="compositionally biased region" description="Low complexity" evidence="1">
    <location>
        <begin position="102"/>
        <end position="124"/>
    </location>
</feature>
<sequence>MAAPAFHLPLRLLLLASLLLSTAAAAASHNHHGAPAVHAHLHHHGHGHGHHHRSPSTMTATARFDTAPSMHQNRIESEDNPQSLRVLDPFFTPVAAQAPSGEEAMAAMGAAAADAETTPLDLPQPLSPPPSFVAAADPPSLAPQAAEDARWSAPEATAAPPPAACPGCSRRHLLLDHMALGYFPYAKLTAAPTVKLPSASIGFCLDVVAAEHGPFSIHHASLYIDGVEISHPELYDDGRYVVHGLRGFVPPLSRASCGIEGTHHHQVHVHHSRRHHHLTARSAAASAATAASVVRIMIRDAISRLRDSGFGFVALAMRVKFAELEKLANLTVFALDDQAIFTGGGHSYVSAVRFHIVPGLRLTRADLLRLRPGAILPTLAGEDQKLVITRGAGSDTDEVRINYIPVKEPDAVINSRVAVHGIYVPFPRLHPANLAASVAVASAIQMNVTCGGPFGDCASTATTSATIPAAQGYGEGQ</sequence>